<protein>
    <recommendedName>
        <fullName evidence="2">LiaI-LiaF-like transmembrane region domain-containing protein</fullName>
    </recommendedName>
</protein>
<evidence type="ECO:0000313" key="4">
    <source>
        <dbReference type="EMBL" id="OAK74224.1"/>
    </source>
</evidence>
<keyword evidence="6" id="KW-1185">Reference proteome</keyword>
<feature type="transmembrane region" description="Helical" evidence="1">
    <location>
        <begin position="108"/>
        <end position="124"/>
    </location>
</feature>
<feature type="transmembrane region" description="Helical" evidence="1">
    <location>
        <begin position="59"/>
        <end position="77"/>
    </location>
</feature>
<name>A0A0Q9Y3I8_9BACI</name>
<feature type="domain" description="LiaI-LiaF-like transmembrane region" evidence="2">
    <location>
        <begin position="8"/>
        <end position="48"/>
    </location>
</feature>
<evidence type="ECO:0000313" key="3">
    <source>
        <dbReference type="EMBL" id="KRG11460.1"/>
    </source>
</evidence>
<accession>A0A0Q9Y3I8</accession>
<reference evidence="3 5" key="2">
    <citation type="submission" date="2015-06" db="EMBL/GenBank/DDBJ databases">
        <title>Genome sequencing project of Bacillus galactosidilyticus PL133.</title>
        <authorList>
            <person name="Gaiero J."/>
            <person name="Nicol R."/>
            <person name="Habash M."/>
        </authorList>
    </citation>
    <scope>NUCLEOTIDE SEQUENCE [LARGE SCALE GENOMIC DNA]</scope>
    <source>
        <strain evidence="3 5">PL133</strain>
    </source>
</reference>
<keyword evidence="1" id="KW-1133">Transmembrane helix</keyword>
<evidence type="ECO:0000256" key="1">
    <source>
        <dbReference type="SAM" id="Phobius"/>
    </source>
</evidence>
<dbReference type="EMBL" id="LGPB01000125">
    <property type="protein sequence ID" value="KRG11460.1"/>
    <property type="molecule type" value="Genomic_DNA"/>
</dbReference>
<dbReference type="EMBL" id="LDJR01000027">
    <property type="protein sequence ID" value="OAK74224.1"/>
    <property type="molecule type" value="Genomic_DNA"/>
</dbReference>
<feature type="transmembrane region" description="Helical" evidence="1">
    <location>
        <begin position="7"/>
        <end position="27"/>
    </location>
</feature>
<evidence type="ECO:0000313" key="6">
    <source>
        <dbReference type="Proteomes" id="UP000077881"/>
    </source>
</evidence>
<sequence length="163" mass="18701">MKKPPYLLSGIILFGFGIYFLLQQYQFSLFNGFYSWPTLFLIVGIAFLINGYGGKDYSFIFPGVLFTGIGIHFHIAQQLGGTIDFPGIFLLLISIGLLLSYIKTGNGLFQGILFLAISLLLLFFDKLKEWLLHSGHKLVWIDQAWPYLLIVFGLYFLFFHKRK</sequence>
<evidence type="ECO:0000259" key="2">
    <source>
        <dbReference type="Pfam" id="PF18917"/>
    </source>
</evidence>
<feature type="transmembrane region" description="Helical" evidence="1">
    <location>
        <begin position="33"/>
        <end position="52"/>
    </location>
</feature>
<dbReference type="Pfam" id="PF18917">
    <property type="entry name" value="LiaI-LiaF-like_TM1"/>
    <property type="match status" value="1"/>
</dbReference>
<gene>
    <name evidence="4" type="ORF">ABB05_04880</name>
    <name evidence="3" type="ORF">ACA29_18055</name>
</gene>
<dbReference type="STRING" id="217031.ABB05_04880"/>
<dbReference type="PATRIC" id="fig|217031.4.peg.6109"/>
<keyword evidence="1" id="KW-0812">Transmembrane</keyword>
<dbReference type="RefSeq" id="WP_057986905.1">
    <property type="nucleotide sequence ID" value="NZ_JAGGKH010000007.1"/>
</dbReference>
<dbReference type="OrthoDB" id="2989824at2"/>
<proteinExistence type="predicted"/>
<evidence type="ECO:0000313" key="5">
    <source>
        <dbReference type="Proteomes" id="UP000053881"/>
    </source>
</evidence>
<organism evidence="3 5">
    <name type="scientific">Lederbergia galactosidilytica</name>
    <dbReference type="NCBI Taxonomy" id="217031"/>
    <lineage>
        <taxon>Bacteria</taxon>
        <taxon>Bacillati</taxon>
        <taxon>Bacillota</taxon>
        <taxon>Bacilli</taxon>
        <taxon>Bacillales</taxon>
        <taxon>Bacillaceae</taxon>
        <taxon>Lederbergia</taxon>
    </lineage>
</organism>
<dbReference type="Proteomes" id="UP000053881">
    <property type="component" value="Unassembled WGS sequence"/>
</dbReference>
<reference evidence="4 6" key="1">
    <citation type="submission" date="2015-05" db="EMBL/GenBank/DDBJ databases">
        <title>Comparison of genome.</title>
        <authorList>
            <person name="Zheng Z."/>
            <person name="Sun M."/>
        </authorList>
    </citation>
    <scope>NUCLEOTIDE SEQUENCE [LARGE SCALE GENOMIC DNA]</scope>
    <source>
        <strain evidence="4 6">G25-74</strain>
    </source>
</reference>
<dbReference type="AlphaFoldDB" id="A0A0Q9Y3I8"/>
<feature type="transmembrane region" description="Helical" evidence="1">
    <location>
        <begin position="144"/>
        <end position="160"/>
    </location>
</feature>
<dbReference type="Proteomes" id="UP000077881">
    <property type="component" value="Unassembled WGS sequence"/>
</dbReference>
<keyword evidence="1" id="KW-0472">Membrane</keyword>
<comment type="caution">
    <text evidence="3">The sequence shown here is derived from an EMBL/GenBank/DDBJ whole genome shotgun (WGS) entry which is preliminary data.</text>
</comment>
<dbReference type="InterPro" id="IPR043726">
    <property type="entry name" value="LiaI-LiaF-like_TM1"/>
</dbReference>
<feature type="transmembrane region" description="Helical" evidence="1">
    <location>
        <begin position="83"/>
        <end position="101"/>
    </location>
</feature>